<protein>
    <submittedName>
        <fullName evidence="1">Uncharacterized protein</fullName>
    </submittedName>
</protein>
<feature type="non-terminal residue" evidence="1">
    <location>
        <position position="247"/>
    </location>
</feature>
<dbReference type="AlphaFoldDB" id="A0A8J2P414"/>
<comment type="caution">
    <text evidence="1">The sequence shown here is derived from an EMBL/GenBank/DDBJ whole genome shotgun (WGS) entry which is preliminary data.</text>
</comment>
<dbReference type="Proteomes" id="UP000708208">
    <property type="component" value="Unassembled WGS sequence"/>
</dbReference>
<dbReference type="OrthoDB" id="204305at2759"/>
<evidence type="ECO:0000313" key="2">
    <source>
        <dbReference type="Proteomes" id="UP000708208"/>
    </source>
</evidence>
<gene>
    <name evidence="1" type="ORF">AFUS01_LOCUS13726</name>
</gene>
<keyword evidence="2" id="KW-1185">Reference proteome</keyword>
<reference evidence="1" key="1">
    <citation type="submission" date="2021-06" db="EMBL/GenBank/DDBJ databases">
        <authorList>
            <person name="Hodson N. C."/>
            <person name="Mongue J. A."/>
            <person name="Jaron S. K."/>
        </authorList>
    </citation>
    <scope>NUCLEOTIDE SEQUENCE</scope>
</reference>
<organism evidence="1 2">
    <name type="scientific">Allacma fusca</name>
    <dbReference type="NCBI Taxonomy" id="39272"/>
    <lineage>
        <taxon>Eukaryota</taxon>
        <taxon>Metazoa</taxon>
        <taxon>Ecdysozoa</taxon>
        <taxon>Arthropoda</taxon>
        <taxon>Hexapoda</taxon>
        <taxon>Collembola</taxon>
        <taxon>Symphypleona</taxon>
        <taxon>Sminthuridae</taxon>
        <taxon>Allacma</taxon>
    </lineage>
</organism>
<dbReference type="EMBL" id="CAJVCH010113167">
    <property type="protein sequence ID" value="CAG7724726.1"/>
    <property type="molecule type" value="Genomic_DNA"/>
</dbReference>
<accession>A0A8J2P414</accession>
<name>A0A8J2P414_9HEXA</name>
<proteinExistence type="predicted"/>
<sequence length="247" mass="28215">MALISNKTRFYLGFYRLRLAPGCLDQDSQLRTRSNNQPIGRQCLKSSGKSESITVLKPPKSRYPLPIQKYKQERCNNSVRSETVSKQEILGRLSRNPRVLCNCTGFHQKTIDKNSFVESKCSDEATLAGANQHVLTFSFYSKPESVRATNKSYFDGILPNLKGMKKIYPGWIMRVYTNASYTPEFCDVVCADEKLFFCDIRGLQRFAPQVESVDPRLWRGMPMGDPTVKIFASRDLDSRLSQREKDA</sequence>
<evidence type="ECO:0000313" key="1">
    <source>
        <dbReference type="EMBL" id="CAG7724726.1"/>
    </source>
</evidence>